<reference evidence="1 2" key="1">
    <citation type="submission" date="2024-10" db="EMBL/GenBank/DDBJ databases">
        <title>The Natural Products Discovery Center: Release of the First 8490 Sequenced Strains for Exploring Actinobacteria Biosynthetic Diversity.</title>
        <authorList>
            <person name="Kalkreuter E."/>
            <person name="Kautsar S.A."/>
            <person name="Yang D."/>
            <person name="Bader C.D."/>
            <person name="Teijaro C.N."/>
            <person name="Fluegel L."/>
            <person name="Davis C.M."/>
            <person name="Simpson J.R."/>
            <person name="Lauterbach L."/>
            <person name="Steele A.D."/>
            <person name="Gui C."/>
            <person name="Meng S."/>
            <person name="Li G."/>
            <person name="Viehrig K."/>
            <person name="Ye F."/>
            <person name="Su P."/>
            <person name="Kiefer A.F."/>
            <person name="Nichols A."/>
            <person name="Cepeda A.J."/>
            <person name="Yan W."/>
            <person name="Fan B."/>
            <person name="Jiang Y."/>
            <person name="Adhikari A."/>
            <person name="Zheng C.-J."/>
            <person name="Schuster L."/>
            <person name="Cowan T.M."/>
            <person name="Smanski M.J."/>
            <person name="Chevrette M.G."/>
            <person name="De Carvalho L.P.S."/>
            <person name="Shen B."/>
        </authorList>
    </citation>
    <scope>NUCLEOTIDE SEQUENCE [LARGE SCALE GENOMIC DNA]</scope>
    <source>
        <strain evidence="1 2">NPDC050545</strain>
    </source>
</reference>
<organism evidence="1 2">
    <name type="scientific">Nonomuraea typhae</name>
    <dbReference type="NCBI Taxonomy" id="2603600"/>
    <lineage>
        <taxon>Bacteria</taxon>
        <taxon>Bacillati</taxon>
        <taxon>Actinomycetota</taxon>
        <taxon>Actinomycetes</taxon>
        <taxon>Streptosporangiales</taxon>
        <taxon>Streptosporangiaceae</taxon>
        <taxon>Nonomuraea</taxon>
    </lineage>
</organism>
<evidence type="ECO:0000313" key="1">
    <source>
        <dbReference type="EMBL" id="MFI6502475.1"/>
    </source>
</evidence>
<keyword evidence="2" id="KW-1185">Reference proteome</keyword>
<evidence type="ECO:0000313" key="2">
    <source>
        <dbReference type="Proteomes" id="UP001612741"/>
    </source>
</evidence>
<gene>
    <name evidence="1" type="ORF">ACIBG2_34215</name>
</gene>
<proteinExistence type="predicted"/>
<dbReference type="RefSeq" id="WP_397087788.1">
    <property type="nucleotide sequence ID" value="NZ_JBITGY010000010.1"/>
</dbReference>
<dbReference type="Proteomes" id="UP001612741">
    <property type="component" value="Unassembled WGS sequence"/>
</dbReference>
<dbReference type="EMBL" id="JBITGY010000010">
    <property type="protein sequence ID" value="MFI6502475.1"/>
    <property type="molecule type" value="Genomic_DNA"/>
</dbReference>
<accession>A0ABW7Z3Q2</accession>
<evidence type="ECO:0008006" key="3">
    <source>
        <dbReference type="Google" id="ProtNLM"/>
    </source>
</evidence>
<sequence length="177" mass="18762">MIMAMGLATPDRCDLGIGRDGLVLAVNGVPPKPCHAEGDKAGPVLPESAWESKEMSMQVPRSLSALHRKFLPRAAAVAALAMVLTTAGFGAGASASTRDITVDLACWETPRASSTHVTITGCVNQRPGQTQWRIVGKWCGPAHNCDTVPGNWAPSGWTSTAYHPGGKNFTDYTFNTR</sequence>
<comment type="caution">
    <text evidence="1">The sequence shown here is derived from an EMBL/GenBank/DDBJ whole genome shotgun (WGS) entry which is preliminary data.</text>
</comment>
<name>A0ABW7Z3Q2_9ACTN</name>
<protein>
    <recommendedName>
        <fullName evidence="3">Chitin-binding type-3 domain-containing protein</fullName>
    </recommendedName>
</protein>